<keyword evidence="2" id="KW-1185">Reference proteome</keyword>
<sequence length="157" mass="17626">MLTLQIQEMSKETSFLQCKICQKEFPKYDQRGFRNAGFTAHQNRCIEREYLSNHPTTGQQQPTVNRQRMLLPAPSPPNHHSLLTPAPAPVTTIISNLYTTMPTTEELLDTANVSLDNSVIVPTGGLFPITHCDYCTPEYGLHQLSCLVIAEIVNQDI</sequence>
<reference evidence="1" key="1">
    <citation type="submission" date="2014-09" db="EMBL/GenBank/DDBJ databases">
        <title>Draft genome sequence of an oleaginous Mucoromycotina fungus Mucor ambiguus NBRC6742.</title>
        <authorList>
            <person name="Takeda I."/>
            <person name="Yamane N."/>
            <person name="Morita T."/>
            <person name="Tamano K."/>
            <person name="Machida M."/>
            <person name="Baker S."/>
            <person name="Koike H."/>
        </authorList>
    </citation>
    <scope>NUCLEOTIDE SEQUENCE</scope>
    <source>
        <strain evidence="1">NBRC 6742</strain>
    </source>
</reference>
<dbReference type="AlphaFoldDB" id="A0A0C9MHQ7"/>
<protein>
    <submittedName>
        <fullName evidence="1">Uncharacterized protein</fullName>
    </submittedName>
</protein>
<dbReference type="OrthoDB" id="2275486at2759"/>
<dbReference type="Proteomes" id="UP000053815">
    <property type="component" value="Unassembled WGS sequence"/>
</dbReference>
<accession>A0A0C9MHQ7</accession>
<evidence type="ECO:0000313" key="1">
    <source>
        <dbReference type="EMBL" id="GAN01508.1"/>
    </source>
</evidence>
<proteinExistence type="predicted"/>
<evidence type="ECO:0000313" key="2">
    <source>
        <dbReference type="Proteomes" id="UP000053815"/>
    </source>
</evidence>
<name>A0A0C9MHQ7_9FUNG</name>
<dbReference type="EMBL" id="DF836297">
    <property type="protein sequence ID" value="GAN01508.1"/>
    <property type="molecule type" value="Genomic_DNA"/>
</dbReference>
<organism evidence="1">
    <name type="scientific">Mucor ambiguus</name>
    <dbReference type="NCBI Taxonomy" id="91626"/>
    <lineage>
        <taxon>Eukaryota</taxon>
        <taxon>Fungi</taxon>
        <taxon>Fungi incertae sedis</taxon>
        <taxon>Mucoromycota</taxon>
        <taxon>Mucoromycotina</taxon>
        <taxon>Mucoromycetes</taxon>
        <taxon>Mucorales</taxon>
        <taxon>Mucorineae</taxon>
        <taxon>Mucoraceae</taxon>
        <taxon>Mucor</taxon>
    </lineage>
</organism>
<gene>
    <name evidence="1" type="ORF">MAM1_0008d00941</name>
</gene>